<proteinExistence type="predicted"/>
<protein>
    <recommendedName>
        <fullName evidence="1">Transposase IS204/IS1001/IS1096/IS1165 zinc-finger domain-containing protein</fullName>
    </recommendedName>
</protein>
<feature type="domain" description="Transposase IS204/IS1001/IS1096/IS1165 zinc-finger" evidence="1">
    <location>
        <begin position="16"/>
        <end position="48"/>
    </location>
</feature>
<dbReference type="Pfam" id="PF14690">
    <property type="entry name" value="Zn_ribbon_ISL3"/>
    <property type="match status" value="1"/>
</dbReference>
<evidence type="ECO:0000313" key="2">
    <source>
        <dbReference type="EMBL" id="EQD49627.1"/>
    </source>
</evidence>
<organism evidence="2">
    <name type="scientific">mine drainage metagenome</name>
    <dbReference type="NCBI Taxonomy" id="410659"/>
    <lineage>
        <taxon>unclassified sequences</taxon>
        <taxon>metagenomes</taxon>
        <taxon>ecological metagenomes</taxon>
    </lineage>
</organism>
<dbReference type="EMBL" id="AUZY01007508">
    <property type="protein sequence ID" value="EQD49627.1"/>
    <property type="molecule type" value="Genomic_DNA"/>
</dbReference>
<gene>
    <name evidence="2" type="ORF">B1B_11538</name>
</gene>
<evidence type="ECO:0000259" key="1">
    <source>
        <dbReference type="Pfam" id="PF14690"/>
    </source>
</evidence>
<dbReference type="AlphaFoldDB" id="T0ZYG3"/>
<reference evidence="2" key="1">
    <citation type="submission" date="2013-08" db="EMBL/GenBank/DDBJ databases">
        <authorList>
            <person name="Mendez C."/>
            <person name="Richter M."/>
            <person name="Ferrer M."/>
            <person name="Sanchez J."/>
        </authorList>
    </citation>
    <scope>NUCLEOTIDE SEQUENCE</scope>
</reference>
<comment type="caution">
    <text evidence="2">The sequence shown here is derived from an EMBL/GenBank/DDBJ whole genome shotgun (WGS) entry which is preliminary data.</text>
</comment>
<name>T0ZYG3_9ZZZZ</name>
<dbReference type="InterPro" id="IPR029261">
    <property type="entry name" value="Transposase_Znf"/>
</dbReference>
<accession>T0ZYG3</accession>
<sequence>MPALVVIRRSRWSRATHGAQSQTYRDAPSHGKPVRIRILRKRYRCQDCEQTAFDPIPDLDGKRRATTRLVAFVRAQLQPDVRGGGP</sequence>
<reference evidence="2" key="2">
    <citation type="journal article" date="2014" name="ISME J.">
        <title>Microbial stratification in low pH oxic and suboxic macroscopic growths along an acid mine drainage.</title>
        <authorList>
            <person name="Mendez-Garcia C."/>
            <person name="Mesa V."/>
            <person name="Sprenger R.R."/>
            <person name="Richter M."/>
            <person name="Diez M.S."/>
            <person name="Solano J."/>
            <person name="Bargiela R."/>
            <person name="Golyshina O.V."/>
            <person name="Manteca A."/>
            <person name="Ramos J.L."/>
            <person name="Gallego J.R."/>
            <person name="Llorente I."/>
            <person name="Martins Dos Santos V.A."/>
            <person name="Jensen O.N."/>
            <person name="Pelaez A.I."/>
            <person name="Sanchez J."/>
            <person name="Ferrer M."/>
        </authorList>
    </citation>
    <scope>NUCLEOTIDE SEQUENCE</scope>
</reference>